<keyword evidence="3" id="KW-1185">Reference proteome</keyword>
<dbReference type="InterPro" id="IPR006571">
    <property type="entry name" value="TLDc_dom"/>
</dbReference>
<organism evidence="2 3">
    <name type="scientific">Halteria grandinella</name>
    <dbReference type="NCBI Taxonomy" id="5974"/>
    <lineage>
        <taxon>Eukaryota</taxon>
        <taxon>Sar</taxon>
        <taxon>Alveolata</taxon>
        <taxon>Ciliophora</taxon>
        <taxon>Intramacronucleata</taxon>
        <taxon>Spirotrichea</taxon>
        <taxon>Stichotrichia</taxon>
        <taxon>Sporadotrichida</taxon>
        <taxon>Halteriidae</taxon>
        <taxon>Halteria</taxon>
    </lineage>
</organism>
<feature type="domain" description="TLDc" evidence="1">
    <location>
        <begin position="375"/>
        <end position="544"/>
    </location>
</feature>
<evidence type="ECO:0000313" key="2">
    <source>
        <dbReference type="EMBL" id="TNV80022.1"/>
    </source>
</evidence>
<name>A0A8J8NR33_HALGN</name>
<dbReference type="AlphaFoldDB" id="A0A8J8NR33"/>
<proteinExistence type="predicted"/>
<evidence type="ECO:0000259" key="1">
    <source>
        <dbReference type="PROSITE" id="PS51886"/>
    </source>
</evidence>
<protein>
    <recommendedName>
        <fullName evidence="1">TLDc domain-containing protein</fullName>
    </recommendedName>
</protein>
<dbReference type="EMBL" id="RRYP01008092">
    <property type="protein sequence ID" value="TNV80022.1"/>
    <property type="molecule type" value="Genomic_DNA"/>
</dbReference>
<comment type="caution">
    <text evidence="2">The sequence shown here is derived from an EMBL/GenBank/DDBJ whole genome shotgun (WGS) entry which is preliminary data.</text>
</comment>
<dbReference type="Pfam" id="PF07534">
    <property type="entry name" value="TLD"/>
    <property type="match status" value="1"/>
</dbReference>
<evidence type="ECO:0000313" key="3">
    <source>
        <dbReference type="Proteomes" id="UP000785679"/>
    </source>
</evidence>
<dbReference type="PROSITE" id="PS51886">
    <property type="entry name" value="TLDC"/>
    <property type="match status" value="1"/>
</dbReference>
<reference evidence="2" key="1">
    <citation type="submission" date="2019-06" db="EMBL/GenBank/DDBJ databases">
        <authorList>
            <person name="Zheng W."/>
        </authorList>
    </citation>
    <scope>NUCLEOTIDE SEQUENCE</scope>
    <source>
        <strain evidence="2">QDHG01</strain>
    </source>
</reference>
<dbReference type="OrthoDB" id="6359816at2759"/>
<sequence length="546" mass="63649">MRQDMRYSNTQAKHFAKITIKQNFKYLQMVEKTVHEQHVSQMQNLPFCTEHPTEKVVYQCIKESCPNFTKLKLYCFKCNEGDSHDHKSTLIVFQVSSSEERWKDIRQRLSQIKGNTDSIIDQFNDVITVLDQILTNAAISLPKLANEIKSFVTLHGDVNKFYEDYINQYIIVSNIIKLNEYNGQLSEFEQTFQSFEYLKQSAPLIMWRYYSEIIDDVQIFNILDVLSEHSLILILMLKLQKIELSIKVVNHVQQIPLNLRILEEAENFNPKNETSKLLAQVNATKCVDVEILSKIDKIRSQLDTLGVTTTLISQKTYNQSLSAIIGQHLIEFKTMKAQIEEMKKDITKQQKTQEFQEVSLTRLDKKTAYKFQNSKIIKNQFQNSMMGAYFTQAGIPEFETFLLYQGSRDGFGAKDFHKNCDNKGFTITIVETDQGEVLGGFTVQLWESESNFKHDDRLWVFNMNNPKIERRRGHSIHTRGDIGPYFLGAFEIKDKSNTHNNSYYEIKDSKVVEIKQIFILQQKVEQTSETKSFKVKEIEVYRVAIN</sequence>
<gene>
    <name evidence="2" type="ORF">FGO68_gene8911</name>
</gene>
<accession>A0A8J8NR33</accession>
<dbReference type="Proteomes" id="UP000785679">
    <property type="component" value="Unassembled WGS sequence"/>
</dbReference>